<organism evidence="1 2">
    <name type="scientific">Neofusicoccum parvum</name>
    <dbReference type="NCBI Taxonomy" id="310453"/>
    <lineage>
        <taxon>Eukaryota</taxon>
        <taxon>Fungi</taxon>
        <taxon>Dikarya</taxon>
        <taxon>Ascomycota</taxon>
        <taxon>Pezizomycotina</taxon>
        <taxon>Dothideomycetes</taxon>
        <taxon>Dothideomycetes incertae sedis</taxon>
        <taxon>Botryosphaeriales</taxon>
        <taxon>Botryosphaeriaceae</taxon>
        <taxon>Neofusicoccum</taxon>
    </lineage>
</organism>
<evidence type="ECO:0000313" key="2">
    <source>
        <dbReference type="Proteomes" id="UP001165186"/>
    </source>
</evidence>
<comment type="caution">
    <text evidence="1">The sequence shown here is derived from an EMBL/GenBank/DDBJ whole genome shotgun (WGS) entry which is preliminary data.</text>
</comment>
<proteinExistence type="predicted"/>
<reference evidence="1" key="1">
    <citation type="submission" date="2024-09" db="EMBL/GenBank/DDBJ databases">
        <title>Draft Genome Sequences of Neofusicoccum parvum.</title>
        <authorList>
            <person name="Ashida A."/>
            <person name="Camagna M."/>
            <person name="Tanaka A."/>
            <person name="Takemoto D."/>
        </authorList>
    </citation>
    <scope>NUCLEOTIDE SEQUENCE</scope>
    <source>
        <strain evidence="1">PPO83</strain>
    </source>
</reference>
<sequence>MSVGFYERLSAISADTGGEDGMTELVVAALGSFGRYYICWKTRSGEYKQESSGLPAALQRWLFPTDGRTRDFATLQVVLGRGDDFFASDRAGKVENKTPTTSPDRNPSPNPSDSPKPLDRASRRRSRTMSLVGPPAGFRLSQSLSQPIAPISEFPSSSAASSTRSSISSTRSLSSSGTRPSRPPSTYLPAPLALARQERDWKRRPRSIAFGEDDLLPEPPRKARGASPPTRNACCHCGCHAATTTTMSQPPAARRPASRYVDAGMQTDPPLPSRRDSVPVSPRRKRSFTSDFDDSSSVAETGSSVSRSRRSSAAATDITAPSTYGSPGGNPIVMGEMQNYFRSTGYQLGDALRPQYREPMRYVEVGLVRAWTEVLDRRRTV</sequence>
<accession>A0ACB5SC20</accession>
<evidence type="ECO:0000313" key="1">
    <source>
        <dbReference type="EMBL" id="GME34183.1"/>
    </source>
</evidence>
<dbReference type="Proteomes" id="UP001165186">
    <property type="component" value="Unassembled WGS sequence"/>
</dbReference>
<protein>
    <submittedName>
        <fullName evidence="1">Uncharacterized protein</fullName>
    </submittedName>
</protein>
<name>A0ACB5SC20_9PEZI</name>
<gene>
    <name evidence="1" type="primary">g5590</name>
    <name evidence="1" type="ORF">NpPPO83_00005590</name>
</gene>
<keyword evidence="2" id="KW-1185">Reference proteome</keyword>
<dbReference type="EMBL" id="BSXG01000067">
    <property type="protein sequence ID" value="GME34183.1"/>
    <property type="molecule type" value="Genomic_DNA"/>
</dbReference>